<reference evidence="10" key="3">
    <citation type="submission" date="2025-08" db="UniProtKB">
        <authorList>
            <consortium name="Ensembl"/>
        </authorList>
    </citation>
    <scope>IDENTIFICATION</scope>
</reference>
<dbReference type="GO" id="GO:0016787">
    <property type="term" value="F:hydrolase activity"/>
    <property type="evidence" value="ECO:0007669"/>
    <property type="project" value="UniProtKB-KW"/>
</dbReference>
<dbReference type="Proteomes" id="UP000007267">
    <property type="component" value="Unassembled WGS sequence"/>
</dbReference>
<dbReference type="PANTHER" id="PTHR22930">
    <property type="match status" value="1"/>
</dbReference>
<name>K7GFC3_PELSI</name>
<keyword evidence="11" id="KW-1185">Reference proteome</keyword>
<feature type="chain" id="PRO_5003902943" description="DDE Tnp4 domain-containing protein" evidence="8">
    <location>
        <begin position="22"/>
        <end position="226"/>
    </location>
</feature>
<dbReference type="HOGENOM" id="CLU_018552_5_1_1"/>
<dbReference type="GO" id="GO:0004518">
    <property type="term" value="F:nuclease activity"/>
    <property type="evidence" value="ECO:0007669"/>
    <property type="project" value="UniProtKB-KW"/>
</dbReference>
<evidence type="ECO:0000256" key="5">
    <source>
        <dbReference type="ARBA" id="ARBA00022723"/>
    </source>
</evidence>
<reference evidence="10" key="4">
    <citation type="submission" date="2025-09" db="UniProtKB">
        <authorList>
            <consortium name="Ensembl"/>
        </authorList>
    </citation>
    <scope>IDENTIFICATION</scope>
</reference>
<dbReference type="Ensembl" id="ENSPSIT00000019070.1">
    <property type="protein sequence ID" value="ENSPSIP00000018984.1"/>
    <property type="gene ID" value="ENSPSIG00000016873.1"/>
</dbReference>
<protein>
    <recommendedName>
        <fullName evidence="9">DDE Tnp4 domain-containing protein</fullName>
    </recommendedName>
</protein>
<keyword evidence="4" id="KW-0540">Nuclease</keyword>
<sequence length="226" mass="25136">MQVVKAINRVLLHRVVCLANAVIQGSAPSASPTAGGAINGMHIPIRALEYQASQYINCKGYFSVLLQAVSDHRGQFMDINVGWSGKAHDARVFHNYVCQRLHAGTFFPDRHIRVGDVDMPICLVGDAAYPLHPWLMKPYTGHLNPSQKAFNARLTRVRIVVEGAFGHLKARFRCLLTCLNLAEHNIPPVVAACCVLHNLCEWKGEAFLPAWMAEAERMVGQYLQPR</sequence>
<accession>K7GFC3</accession>
<dbReference type="OMA" id="SDINIGW"/>
<dbReference type="GO" id="GO:0046872">
    <property type="term" value="F:metal ion binding"/>
    <property type="evidence" value="ECO:0007669"/>
    <property type="project" value="UniProtKB-KW"/>
</dbReference>
<evidence type="ECO:0000256" key="7">
    <source>
        <dbReference type="ARBA" id="ARBA00023242"/>
    </source>
</evidence>
<comment type="cofactor">
    <cofactor evidence="1">
        <name>a divalent metal cation</name>
        <dbReference type="ChEBI" id="CHEBI:60240"/>
    </cofactor>
</comment>
<evidence type="ECO:0000256" key="1">
    <source>
        <dbReference type="ARBA" id="ARBA00001968"/>
    </source>
</evidence>
<comment type="subcellular location">
    <subcellularLocation>
        <location evidence="2">Nucleus</location>
    </subcellularLocation>
</comment>
<reference evidence="11" key="2">
    <citation type="journal article" date="2013" name="Nat. Genet.">
        <title>The draft genomes of soft-shell turtle and green sea turtle yield insights into the development and evolution of the turtle-specific body plan.</title>
        <authorList>
            <person name="Wang Z."/>
            <person name="Pascual-Anaya J."/>
            <person name="Zadissa A."/>
            <person name="Li W."/>
            <person name="Niimura Y."/>
            <person name="Huang Z."/>
            <person name="Li C."/>
            <person name="White S."/>
            <person name="Xiong Z."/>
            <person name="Fang D."/>
            <person name="Wang B."/>
            <person name="Ming Y."/>
            <person name="Chen Y."/>
            <person name="Zheng Y."/>
            <person name="Kuraku S."/>
            <person name="Pignatelli M."/>
            <person name="Herrero J."/>
            <person name="Beal K."/>
            <person name="Nozawa M."/>
            <person name="Li Q."/>
            <person name="Wang J."/>
            <person name="Zhang H."/>
            <person name="Yu L."/>
            <person name="Shigenobu S."/>
            <person name="Wang J."/>
            <person name="Liu J."/>
            <person name="Flicek P."/>
            <person name="Searle S."/>
            <person name="Wang J."/>
            <person name="Kuratani S."/>
            <person name="Yin Y."/>
            <person name="Aken B."/>
            <person name="Zhang G."/>
            <person name="Irie N."/>
        </authorList>
    </citation>
    <scope>NUCLEOTIDE SEQUENCE [LARGE SCALE GENOMIC DNA]</scope>
    <source>
        <strain evidence="11">Daiwa-1</strain>
    </source>
</reference>
<evidence type="ECO:0000256" key="3">
    <source>
        <dbReference type="ARBA" id="ARBA00006958"/>
    </source>
</evidence>
<dbReference type="Pfam" id="PF13359">
    <property type="entry name" value="DDE_Tnp_4"/>
    <property type="match status" value="1"/>
</dbReference>
<keyword evidence="6" id="KW-0378">Hydrolase</keyword>
<organism evidence="10 11">
    <name type="scientific">Pelodiscus sinensis</name>
    <name type="common">Chinese softshell turtle</name>
    <name type="synonym">Trionyx sinensis</name>
    <dbReference type="NCBI Taxonomy" id="13735"/>
    <lineage>
        <taxon>Eukaryota</taxon>
        <taxon>Metazoa</taxon>
        <taxon>Chordata</taxon>
        <taxon>Craniata</taxon>
        <taxon>Vertebrata</taxon>
        <taxon>Euteleostomi</taxon>
        <taxon>Archelosauria</taxon>
        <taxon>Testudinata</taxon>
        <taxon>Testudines</taxon>
        <taxon>Cryptodira</taxon>
        <taxon>Trionychia</taxon>
        <taxon>Trionychidae</taxon>
        <taxon>Pelodiscus</taxon>
    </lineage>
</organism>
<reference evidence="11" key="1">
    <citation type="submission" date="2011-10" db="EMBL/GenBank/DDBJ databases">
        <authorList>
            <consortium name="Soft-shell Turtle Genome Consortium"/>
        </authorList>
    </citation>
    <scope>NUCLEOTIDE SEQUENCE [LARGE SCALE GENOMIC DNA]</scope>
    <source>
        <strain evidence="11">Daiwa-1</strain>
    </source>
</reference>
<dbReference type="GO" id="GO:0005634">
    <property type="term" value="C:nucleus"/>
    <property type="evidence" value="ECO:0007669"/>
    <property type="project" value="UniProtKB-SubCell"/>
</dbReference>
<evidence type="ECO:0000256" key="4">
    <source>
        <dbReference type="ARBA" id="ARBA00022722"/>
    </source>
</evidence>
<comment type="similarity">
    <text evidence="3">Belongs to the HARBI1 family.</text>
</comment>
<evidence type="ECO:0000313" key="10">
    <source>
        <dbReference type="Ensembl" id="ENSPSIP00000018984.1"/>
    </source>
</evidence>
<evidence type="ECO:0000313" key="11">
    <source>
        <dbReference type="Proteomes" id="UP000007267"/>
    </source>
</evidence>
<dbReference type="eggNOG" id="KOG4585">
    <property type="taxonomic scope" value="Eukaryota"/>
</dbReference>
<dbReference type="EMBL" id="AGCU01114650">
    <property type="status" value="NOT_ANNOTATED_CDS"/>
    <property type="molecule type" value="Genomic_DNA"/>
</dbReference>
<keyword evidence="5" id="KW-0479">Metal-binding</keyword>
<dbReference type="InterPro" id="IPR045249">
    <property type="entry name" value="HARBI1-like"/>
</dbReference>
<dbReference type="PANTHER" id="PTHR22930:SF206">
    <property type="entry name" value="NUCLEASE HARBI1"/>
    <property type="match status" value="1"/>
</dbReference>
<evidence type="ECO:0000256" key="2">
    <source>
        <dbReference type="ARBA" id="ARBA00004123"/>
    </source>
</evidence>
<feature type="domain" description="DDE Tnp4" evidence="9">
    <location>
        <begin position="39"/>
        <end position="198"/>
    </location>
</feature>
<evidence type="ECO:0000256" key="8">
    <source>
        <dbReference type="SAM" id="SignalP"/>
    </source>
</evidence>
<proteinExistence type="inferred from homology"/>
<keyword evidence="7" id="KW-0539">Nucleus</keyword>
<dbReference type="GeneTree" id="ENSGT00940000163810"/>
<evidence type="ECO:0000256" key="6">
    <source>
        <dbReference type="ARBA" id="ARBA00022801"/>
    </source>
</evidence>
<dbReference type="AlphaFoldDB" id="K7GFC3"/>
<feature type="signal peptide" evidence="8">
    <location>
        <begin position="1"/>
        <end position="21"/>
    </location>
</feature>
<keyword evidence="8" id="KW-0732">Signal</keyword>
<dbReference type="InterPro" id="IPR027806">
    <property type="entry name" value="HARBI1_dom"/>
</dbReference>
<evidence type="ECO:0000259" key="9">
    <source>
        <dbReference type="Pfam" id="PF13359"/>
    </source>
</evidence>